<comment type="subunit">
    <text evidence="3">Monomer.</text>
</comment>
<proteinExistence type="inferred from homology"/>
<dbReference type="InterPro" id="IPR038970">
    <property type="entry name" value="Lyase_8"/>
</dbReference>
<dbReference type="SUPFAM" id="SSF48230">
    <property type="entry name" value="Chondroitin AC/alginate lyase"/>
    <property type="match status" value="1"/>
</dbReference>
<evidence type="ECO:0000313" key="13">
    <source>
        <dbReference type="Proteomes" id="UP000095657"/>
    </source>
</evidence>
<evidence type="ECO:0000259" key="7">
    <source>
        <dbReference type="Pfam" id="PF02278"/>
    </source>
</evidence>
<evidence type="ECO:0000313" key="14">
    <source>
        <dbReference type="Proteomes" id="UP000095725"/>
    </source>
</evidence>
<dbReference type="GO" id="GO:0005576">
    <property type="term" value="C:extracellular region"/>
    <property type="evidence" value="ECO:0007669"/>
    <property type="project" value="InterPro"/>
</dbReference>
<dbReference type="EC" id="4.2.2.5" evidence="10"/>
<evidence type="ECO:0000313" key="15">
    <source>
        <dbReference type="Proteomes" id="UP000284431"/>
    </source>
</evidence>
<evidence type="ECO:0000256" key="4">
    <source>
        <dbReference type="ARBA" id="ARBA00022837"/>
    </source>
</evidence>
<keyword evidence="10" id="KW-0456">Lyase</keyword>
<comment type="similarity">
    <text evidence="2">Belongs to the polysaccharide lyase 8 family.</text>
</comment>
<feature type="domain" description="Polysaccharide lyase family 8 central" evidence="7">
    <location>
        <begin position="373"/>
        <end position="603"/>
    </location>
</feature>
<evidence type="ECO:0000313" key="11">
    <source>
        <dbReference type="EMBL" id="KAA5463223.1"/>
    </source>
</evidence>
<evidence type="ECO:0000313" key="10">
    <source>
        <dbReference type="EMBL" id="CUQ22243.1"/>
    </source>
</evidence>
<protein>
    <submittedName>
        <fullName evidence="10 11">Chondroitinase</fullName>
        <ecNumber evidence="10">4.2.2.5</ecNumber>
    </submittedName>
</protein>
<reference evidence="11 16" key="3">
    <citation type="journal article" date="2019" name="Nat. Med.">
        <title>A library of human gut bacterial isolates paired with longitudinal multiomics data enables mechanistic microbiome research.</title>
        <authorList>
            <person name="Poyet M."/>
            <person name="Groussin M."/>
            <person name="Gibbons S.M."/>
            <person name="Avila-Pacheco J."/>
            <person name="Jiang X."/>
            <person name="Kearney S.M."/>
            <person name="Perrotta A.R."/>
            <person name="Berdy B."/>
            <person name="Zhao S."/>
            <person name="Lieberman T.D."/>
            <person name="Swanson P.K."/>
            <person name="Smith M."/>
            <person name="Roesemann S."/>
            <person name="Alexander J.E."/>
            <person name="Rich S.A."/>
            <person name="Livny J."/>
            <person name="Vlamakis H."/>
            <person name="Clish C."/>
            <person name="Bullock K."/>
            <person name="Deik A."/>
            <person name="Scott J."/>
            <person name="Pierce K.A."/>
            <person name="Xavier R.J."/>
            <person name="Alm E.J."/>
        </authorList>
    </citation>
    <scope>NUCLEOTIDE SEQUENCE [LARGE SCALE GENOMIC DNA]</scope>
    <source>
        <strain evidence="11 16">BIOML-A31</strain>
    </source>
</reference>
<dbReference type="Proteomes" id="UP000095657">
    <property type="component" value="Unassembled WGS sequence"/>
</dbReference>
<organism evidence="10 13">
    <name type="scientific">Bacteroides caccae</name>
    <dbReference type="NCBI Taxonomy" id="47678"/>
    <lineage>
        <taxon>Bacteria</taxon>
        <taxon>Pseudomonadati</taxon>
        <taxon>Bacteroidota</taxon>
        <taxon>Bacteroidia</taxon>
        <taxon>Bacteroidales</taxon>
        <taxon>Bacteroidaceae</taxon>
        <taxon>Bacteroides</taxon>
    </lineage>
</organism>
<dbReference type="GO" id="GO:0030246">
    <property type="term" value="F:carbohydrate binding"/>
    <property type="evidence" value="ECO:0007669"/>
    <property type="project" value="InterPro"/>
</dbReference>
<keyword evidence="4" id="KW-0106">Calcium</keyword>
<evidence type="ECO:0000256" key="2">
    <source>
        <dbReference type="ARBA" id="ARBA00006699"/>
    </source>
</evidence>
<dbReference type="Pfam" id="PF02278">
    <property type="entry name" value="Lyase_8"/>
    <property type="match status" value="1"/>
</dbReference>
<feature type="active site" evidence="5">
    <location>
        <position position="266"/>
    </location>
</feature>
<feature type="signal peptide" evidence="6">
    <location>
        <begin position="1"/>
        <end position="24"/>
    </location>
</feature>
<dbReference type="RefSeq" id="WP_055173820.1">
    <property type="nucleotide sequence ID" value="NZ_CAXSJX010000010.1"/>
</dbReference>
<dbReference type="Pfam" id="PF08124">
    <property type="entry name" value="Lyase_8_N"/>
    <property type="match status" value="1"/>
</dbReference>
<evidence type="ECO:0000313" key="9">
    <source>
        <dbReference type="EMBL" id="CUQ13216.1"/>
    </source>
</evidence>
<dbReference type="EMBL" id="CZAI01000018">
    <property type="protein sequence ID" value="CUQ22243.1"/>
    <property type="molecule type" value="Genomic_DNA"/>
</dbReference>
<dbReference type="Proteomes" id="UP000095725">
    <property type="component" value="Unassembled WGS sequence"/>
</dbReference>
<dbReference type="InterPro" id="IPR008929">
    <property type="entry name" value="Chondroitin_lyas"/>
</dbReference>
<dbReference type="GO" id="GO:0005975">
    <property type="term" value="P:carbohydrate metabolic process"/>
    <property type="evidence" value="ECO:0007669"/>
    <property type="project" value="InterPro"/>
</dbReference>
<dbReference type="Proteomes" id="UP000284431">
    <property type="component" value="Unassembled WGS sequence"/>
</dbReference>
<reference evidence="12 15" key="2">
    <citation type="submission" date="2018-08" db="EMBL/GenBank/DDBJ databases">
        <title>A genome reference for cultivated species of the human gut microbiota.</title>
        <authorList>
            <person name="Zou Y."/>
            <person name="Xue W."/>
            <person name="Luo G."/>
        </authorList>
    </citation>
    <scope>NUCLEOTIDE SEQUENCE [LARGE SCALE GENOMIC DNA]</scope>
    <source>
        <strain evidence="12 15">OF02-6LB</strain>
    </source>
</reference>
<dbReference type="Gene3D" id="2.70.98.10">
    <property type="match status" value="1"/>
</dbReference>
<evidence type="ECO:0000256" key="5">
    <source>
        <dbReference type="PIRSR" id="PIRSR638970-1"/>
    </source>
</evidence>
<evidence type="ECO:0000259" key="8">
    <source>
        <dbReference type="Pfam" id="PF08124"/>
    </source>
</evidence>
<dbReference type="GO" id="GO:0030341">
    <property type="term" value="F:chondroitin AC lyase activity"/>
    <property type="evidence" value="ECO:0007669"/>
    <property type="project" value="UniProtKB-EC"/>
</dbReference>
<feature type="active site" evidence="5">
    <location>
        <position position="320"/>
    </location>
</feature>
<evidence type="ECO:0000313" key="12">
    <source>
        <dbReference type="EMBL" id="RGY27196.1"/>
    </source>
</evidence>
<feature type="domain" description="Polysaccharide lyase 8 N-terminal alpha-helical" evidence="8">
    <location>
        <begin position="81"/>
        <end position="357"/>
    </location>
</feature>
<dbReference type="SUPFAM" id="SSF74650">
    <property type="entry name" value="Galactose mutarotase-like"/>
    <property type="match status" value="1"/>
</dbReference>
<dbReference type="Gene3D" id="1.50.10.100">
    <property type="entry name" value="Chondroitin AC/alginate lyase"/>
    <property type="match status" value="1"/>
</dbReference>
<dbReference type="InterPro" id="IPR011013">
    <property type="entry name" value="Gal_mutarotase_sf_dom"/>
</dbReference>
<keyword evidence="6" id="KW-0732">Signal</keyword>
<accession>A0A174UIR3</accession>
<dbReference type="STRING" id="47678.ERS852494_04352"/>
<evidence type="ECO:0000256" key="6">
    <source>
        <dbReference type="SAM" id="SignalP"/>
    </source>
</evidence>
<comment type="cofactor">
    <cofactor evidence="1">
        <name>Ca(2+)</name>
        <dbReference type="ChEBI" id="CHEBI:29108"/>
    </cofactor>
</comment>
<gene>
    <name evidence="10" type="primary">cslA_2</name>
    <name evidence="9" type="synonym">cslA_1</name>
    <name evidence="12" type="ORF">DXA49_06845</name>
    <name evidence="10" type="ORF">ERS852494_04352</name>
    <name evidence="9" type="ORF">ERS852558_01909</name>
    <name evidence="11" type="ORF">F2Y36_10960</name>
</gene>
<dbReference type="PANTHER" id="PTHR38481:SF1">
    <property type="entry name" value="HYALURONATE LYASE"/>
    <property type="match status" value="1"/>
</dbReference>
<evidence type="ECO:0000256" key="3">
    <source>
        <dbReference type="ARBA" id="ARBA00011245"/>
    </source>
</evidence>
<dbReference type="InterPro" id="IPR014718">
    <property type="entry name" value="GH-type_carb-bd"/>
</dbReference>
<sequence>MKITPSYLYLSLLLCLLSYAPLDAQEAFNDSVALIKRNYINATVGKDKGKEVLLRQLSTIPPEKEASDQNVIELQQLYPISPKEIKHLINTLHTDGSWEDINYADTKRSGWEPKKHTERILKLTKYHYQKKQILKPSERARLTNAIHQAMNFWFSRKLVCKNWWYNQIGIPRTLGPAFLLFEQEMSEPEKQGAIKVMMNSSFGMTGQNKVWLAGNVLIRALLQNDWQLAKEARKVIASEITLGQKEGIKADWSFHQHGPQQQFGNYGLSFICNMSFYSELFTGTTLAFSQEQQRILTSLLLEGYQWIIWRGYWDVNALNRQLFRNADIDKGFSLLFAAHSLMKSSEPEVADQIKKMILRNSSFSQVPNSFTGNKHFRESDYTVHRTPTWLASVRMASERVIGTELVNEDNLKGYYMADGALYTYVHGDEYHNIFPFWNWRRIPGITTYESNAPIPNPNKTDARNHSSYVGGTTYQNTGITAMQLKRNKLEANKTWIFTDNYVLCMGSNIHADSTATIMTSIDQRFSKGKVWSDDNKRIFHDNTGYIILQADTCITLTENKEGQWKDFMGMYKPEILKSKLFSVYLKHRKDAPASYVYLTLPATTQQKVRDFDSRSVHIIRNDKKAQAAVINDLCYASVYHPTNLLIDNDNPIAISEPGTYIIHIKKKEIVSHESFALQLTNK</sequence>
<dbReference type="EMBL" id="CZBL01000007">
    <property type="protein sequence ID" value="CUQ13216.1"/>
    <property type="molecule type" value="Genomic_DNA"/>
</dbReference>
<dbReference type="AlphaFoldDB" id="A0A174UIR3"/>
<feature type="chain" id="PRO_5014252904" evidence="6">
    <location>
        <begin position="25"/>
        <end position="682"/>
    </location>
</feature>
<evidence type="ECO:0000256" key="1">
    <source>
        <dbReference type="ARBA" id="ARBA00001913"/>
    </source>
</evidence>
<name>A0A174UIR3_9BACE</name>
<dbReference type="EMBL" id="VVYP01000012">
    <property type="protein sequence ID" value="KAA5463223.1"/>
    <property type="molecule type" value="Genomic_DNA"/>
</dbReference>
<dbReference type="EMBL" id="QSCS01000008">
    <property type="protein sequence ID" value="RGY27196.1"/>
    <property type="molecule type" value="Genomic_DNA"/>
</dbReference>
<dbReference type="Proteomes" id="UP000475905">
    <property type="component" value="Unassembled WGS sequence"/>
</dbReference>
<dbReference type="InterPro" id="IPR012970">
    <property type="entry name" value="Lyase_8_alpha_N"/>
</dbReference>
<dbReference type="PANTHER" id="PTHR38481">
    <property type="entry name" value="HYALURONATE LYASE"/>
    <property type="match status" value="1"/>
</dbReference>
<feature type="active site" evidence="5">
    <location>
        <position position="257"/>
    </location>
</feature>
<dbReference type="InterPro" id="IPR003159">
    <property type="entry name" value="Lyase_8_central_dom"/>
</dbReference>
<reference evidence="13 14" key="1">
    <citation type="submission" date="2015-09" db="EMBL/GenBank/DDBJ databases">
        <authorList>
            <consortium name="Pathogen Informatics"/>
        </authorList>
    </citation>
    <scope>NUCLEOTIDE SEQUENCE [LARGE SCALE GENOMIC DNA]</scope>
    <source>
        <strain evidence="10 13">2789STDY5834880</strain>
        <strain evidence="9 14">2789STDY5834946</strain>
    </source>
</reference>
<evidence type="ECO:0000313" key="16">
    <source>
        <dbReference type="Proteomes" id="UP000475905"/>
    </source>
</evidence>